<dbReference type="EnsemblFungi" id="CEF87019">
    <property type="protein sequence ID" value="CEF87019"/>
    <property type="gene ID" value="FGRRES_15628"/>
</dbReference>
<dbReference type="Proteomes" id="UP000070720">
    <property type="component" value="Chromosome 3"/>
</dbReference>
<name>A0A098E081_GIBZE</name>
<dbReference type="AlphaFoldDB" id="A0A098E081"/>
<dbReference type="VEuPathDB" id="FungiDB:FGRAMPH1_01G20683"/>
<evidence type="ECO:0000313" key="4">
    <source>
        <dbReference type="Proteomes" id="UP000070720"/>
    </source>
</evidence>
<reference evidence="3 4" key="1">
    <citation type="journal article" date="2007" name="Science">
        <title>The Fusarium graminearum genome reveals a link between localized polymorphism and pathogen specialization.</title>
        <authorList>
            <person name="Cuomo C.A."/>
            <person name="Gueldener U."/>
            <person name="Xu J.-R."/>
            <person name="Trail F."/>
            <person name="Turgeon B.G."/>
            <person name="Di Pietro A."/>
            <person name="Walton J.D."/>
            <person name="Ma L.-J."/>
            <person name="Baker S.E."/>
            <person name="Rep M."/>
            <person name="Adam G."/>
            <person name="Antoniw J."/>
            <person name="Baldwin T."/>
            <person name="Calvo S.E."/>
            <person name="Chang Y.-L."/>
            <person name="DeCaprio D."/>
            <person name="Gale L.R."/>
            <person name="Gnerre S."/>
            <person name="Goswami R.S."/>
            <person name="Hammond-Kosack K."/>
            <person name="Harris L.J."/>
            <person name="Hilburn K."/>
            <person name="Kennell J.C."/>
            <person name="Kroken S."/>
            <person name="Magnuson J.K."/>
            <person name="Mannhaupt G."/>
            <person name="Mauceli E.W."/>
            <person name="Mewes H.-W."/>
            <person name="Mitterbauer R."/>
            <person name="Muehlbauer G."/>
            <person name="Muensterkoetter M."/>
            <person name="Nelson D."/>
            <person name="O'Donnell K."/>
            <person name="Ouellet T."/>
            <person name="Qi W."/>
            <person name="Quesneville H."/>
            <person name="Roncero M.I.G."/>
            <person name="Seong K.-Y."/>
            <person name="Tetko I.V."/>
            <person name="Urban M."/>
            <person name="Waalwijk C."/>
            <person name="Ward T.J."/>
            <person name="Yao J."/>
            <person name="Birren B.W."/>
            <person name="Kistler H.C."/>
        </authorList>
    </citation>
    <scope>NUCLEOTIDE SEQUENCE [LARGE SCALE GENOMIC DNA]</scope>
    <source>
        <strain evidence="4">ATCC MYA-4620 / CBS 123657 / FGSC 9075 / NRRL 31084 / PH-1</strain>
        <strain evidence="3">PH-1 / ATCC MYA-4620 / FGSC 9075 / NRRL 31084</strain>
    </source>
</reference>
<evidence type="ECO:0000313" key="3">
    <source>
        <dbReference type="EnsemblFungi" id="CEF87019"/>
    </source>
</evidence>
<reference evidence="3 4" key="2">
    <citation type="journal article" date="2010" name="Nature">
        <title>Comparative genomics reveals mobile pathogenicity chromosomes in Fusarium.</title>
        <authorList>
            <person name="Ma L.J."/>
            <person name="van der Does H.C."/>
            <person name="Borkovich K.A."/>
            <person name="Coleman J.J."/>
            <person name="Daboussi M.J."/>
            <person name="Di Pietro A."/>
            <person name="Dufresne M."/>
            <person name="Freitag M."/>
            <person name="Grabherr M."/>
            <person name="Henrissat B."/>
            <person name="Houterman P.M."/>
            <person name="Kang S."/>
            <person name="Shim W.B."/>
            <person name="Woloshuk C."/>
            <person name="Xie X."/>
            <person name="Xu J.R."/>
            <person name="Antoniw J."/>
            <person name="Baker S.E."/>
            <person name="Bluhm B.H."/>
            <person name="Breakspear A."/>
            <person name="Brown D.W."/>
            <person name="Butchko R.A."/>
            <person name="Chapman S."/>
            <person name="Coulson R."/>
            <person name="Coutinho P.M."/>
            <person name="Danchin E.G."/>
            <person name="Diener A."/>
            <person name="Gale L.R."/>
            <person name="Gardiner D.M."/>
            <person name="Goff S."/>
            <person name="Hammond-Kosack K.E."/>
            <person name="Hilburn K."/>
            <person name="Hua-Van A."/>
            <person name="Jonkers W."/>
            <person name="Kazan K."/>
            <person name="Kodira C.D."/>
            <person name="Koehrsen M."/>
            <person name="Kumar L."/>
            <person name="Lee Y.H."/>
            <person name="Li L."/>
            <person name="Manners J.M."/>
            <person name="Miranda-Saavedra D."/>
            <person name="Mukherjee M."/>
            <person name="Park G."/>
            <person name="Park J."/>
            <person name="Park S.Y."/>
            <person name="Proctor R.H."/>
            <person name="Regev A."/>
            <person name="Ruiz-Roldan M.C."/>
            <person name="Sain D."/>
            <person name="Sakthikumar S."/>
            <person name="Sykes S."/>
            <person name="Schwartz D.C."/>
            <person name="Turgeon B.G."/>
            <person name="Wapinski I."/>
            <person name="Yoder O."/>
            <person name="Young S."/>
            <person name="Zeng Q."/>
            <person name="Zhou S."/>
            <person name="Galagan J."/>
            <person name="Cuomo C.A."/>
            <person name="Kistler H.C."/>
            <person name="Rep M."/>
        </authorList>
    </citation>
    <scope>GENOME REANNOTATION</scope>
    <source>
        <strain evidence="4">ATCC MYA-4620 / CBS 123657 / FGSC 9075 / NRRL 31084 / PH-1</strain>
        <strain evidence="3">PH-1 / ATCC MYA-4620 / FGSC 9075 / NRRL 31084</strain>
    </source>
</reference>
<keyword evidence="4" id="KW-1185">Reference proteome</keyword>
<evidence type="ECO:0000313" key="2">
    <source>
        <dbReference type="EMBL" id="CEF87019.1"/>
    </source>
</evidence>
<reference evidence="2 4" key="3">
    <citation type="journal article" date="2015" name="BMC Genomics">
        <title>The completed genome sequence of the pathogenic ascomycete fungus Fusarium graminearum.</title>
        <authorList>
            <person name="King R."/>
            <person name="Urban M."/>
            <person name="Hammond-Kosack M.C."/>
            <person name="Hassani-Pak K."/>
            <person name="Hammond-Kosack K.E."/>
        </authorList>
    </citation>
    <scope>NUCLEOTIDE SEQUENCE [LARGE SCALE GENOMIC DNA]</scope>
    <source>
        <strain evidence="4">ATCC MYA-4620 / CBS 123657 / FGSC 9075 / NRRL 31084 / PH-1</strain>
        <strain evidence="2">PH-1</strain>
    </source>
</reference>
<reference evidence="3" key="4">
    <citation type="submission" date="2017-01" db="UniProtKB">
        <authorList>
            <consortium name="EnsemblFungi"/>
        </authorList>
    </citation>
    <scope>IDENTIFICATION</scope>
    <source>
        <strain evidence="3">PH-1 / ATCC MYA-4620 / FGSC 9075 / NRRL 31084</strain>
    </source>
</reference>
<evidence type="ECO:0000256" key="1">
    <source>
        <dbReference type="SAM" id="MobiDB-lite"/>
    </source>
</evidence>
<protein>
    <submittedName>
        <fullName evidence="2">Chromosome 3, complete genome</fullName>
    </submittedName>
</protein>
<dbReference type="EMBL" id="HG970334">
    <property type="protein sequence ID" value="CEF87019.1"/>
    <property type="molecule type" value="Genomic_DNA"/>
</dbReference>
<gene>
    <name evidence="2" type="ORF">FGRAMPH1_01T20683</name>
</gene>
<accession>A0A098E081</accession>
<sequence length="53" mass="5875">MDLQCMEYGGTGLTAERDVAERVSSVAMGQDRTGQDREKQRKENGNLETTVVN</sequence>
<feature type="region of interest" description="Disordered" evidence="1">
    <location>
        <begin position="1"/>
        <end position="53"/>
    </location>
</feature>
<dbReference type="InParanoid" id="A0A098E081"/>
<organism evidence="2 4">
    <name type="scientific">Gibberella zeae (strain ATCC MYA-4620 / CBS 123657 / FGSC 9075 / NRRL 31084 / PH-1)</name>
    <name type="common">Wheat head blight fungus</name>
    <name type="synonym">Fusarium graminearum</name>
    <dbReference type="NCBI Taxonomy" id="229533"/>
    <lineage>
        <taxon>Eukaryota</taxon>
        <taxon>Fungi</taxon>
        <taxon>Dikarya</taxon>
        <taxon>Ascomycota</taxon>
        <taxon>Pezizomycotina</taxon>
        <taxon>Sordariomycetes</taxon>
        <taxon>Hypocreomycetidae</taxon>
        <taxon>Hypocreales</taxon>
        <taxon>Nectriaceae</taxon>
        <taxon>Fusarium</taxon>
    </lineage>
</organism>
<proteinExistence type="predicted"/>
<feature type="compositionally biased region" description="Basic and acidic residues" evidence="1">
    <location>
        <begin position="33"/>
        <end position="45"/>
    </location>
</feature>
<accession>A0A0E0SKQ6</accession>